<evidence type="ECO:0000256" key="2">
    <source>
        <dbReference type="ARBA" id="ARBA00004651"/>
    </source>
</evidence>
<keyword evidence="7" id="KW-0547">Nucleotide-binding</keyword>
<keyword evidence="4" id="KW-1003">Cell membrane</keyword>
<evidence type="ECO:0000256" key="7">
    <source>
        <dbReference type="ARBA" id="ARBA00022741"/>
    </source>
</evidence>
<proteinExistence type="predicted"/>
<evidence type="ECO:0000259" key="11">
    <source>
        <dbReference type="PROSITE" id="PS50109"/>
    </source>
</evidence>
<dbReference type="Gene3D" id="3.30.565.10">
    <property type="entry name" value="Histidine kinase-like ATPase, C-terminal domain"/>
    <property type="match status" value="1"/>
</dbReference>
<dbReference type="Pfam" id="PF00512">
    <property type="entry name" value="HisKA"/>
    <property type="match status" value="1"/>
</dbReference>
<gene>
    <name evidence="13" type="ORF">REH87_002282</name>
</gene>
<evidence type="ECO:0000313" key="14">
    <source>
        <dbReference type="Proteomes" id="UP001225498"/>
    </source>
</evidence>
<dbReference type="InterPro" id="IPR003594">
    <property type="entry name" value="HATPase_dom"/>
</dbReference>
<dbReference type="GO" id="GO:0000155">
    <property type="term" value="F:phosphorelay sensor kinase activity"/>
    <property type="evidence" value="ECO:0007669"/>
    <property type="project" value="InterPro"/>
</dbReference>
<dbReference type="InterPro" id="IPR004358">
    <property type="entry name" value="Sig_transdc_His_kin-like_C"/>
</dbReference>
<dbReference type="PROSITE" id="PS50885">
    <property type="entry name" value="HAMP"/>
    <property type="match status" value="1"/>
</dbReference>
<keyword evidence="8 13" id="KW-0418">Kinase</keyword>
<reference evidence="13" key="1">
    <citation type="submission" date="2023-08" db="EMBL/GenBank/DDBJ databases">
        <authorList>
            <consortium name="Clinical and Environmental Microbiology Branch: Whole genome sequencing antimicrobial resistance pathogens in the healthcare setting"/>
        </authorList>
    </citation>
    <scope>NUCLEOTIDE SEQUENCE</scope>
    <source>
        <strain evidence="13">2023CJ-00293</strain>
    </source>
</reference>
<organism evidence="13 14">
    <name type="scientific">Stenotrophomonas maltophilia</name>
    <name type="common">Pseudomonas maltophilia</name>
    <name type="synonym">Xanthomonas maltophilia</name>
    <dbReference type="NCBI Taxonomy" id="40324"/>
    <lineage>
        <taxon>Bacteria</taxon>
        <taxon>Pseudomonadati</taxon>
        <taxon>Pseudomonadota</taxon>
        <taxon>Gammaproteobacteria</taxon>
        <taxon>Lysobacterales</taxon>
        <taxon>Lysobacteraceae</taxon>
        <taxon>Stenotrophomonas</taxon>
        <taxon>Stenotrophomonas maltophilia group</taxon>
    </lineage>
</organism>
<accession>A0AAI9CKV3</accession>
<protein>
    <recommendedName>
        <fullName evidence="3">histidine kinase</fullName>
        <ecNumber evidence="3">2.7.13.3</ecNumber>
    </recommendedName>
</protein>
<dbReference type="AlphaFoldDB" id="A0AAI9CKV3"/>
<evidence type="ECO:0000256" key="4">
    <source>
        <dbReference type="ARBA" id="ARBA00022475"/>
    </source>
</evidence>
<feature type="domain" description="HAMP" evidence="12">
    <location>
        <begin position="175"/>
        <end position="226"/>
    </location>
</feature>
<evidence type="ECO:0000256" key="8">
    <source>
        <dbReference type="ARBA" id="ARBA00022777"/>
    </source>
</evidence>
<feature type="transmembrane region" description="Helical" evidence="10">
    <location>
        <begin position="155"/>
        <end position="175"/>
    </location>
</feature>
<dbReference type="InterPro" id="IPR050980">
    <property type="entry name" value="2C_sensor_his_kinase"/>
</dbReference>
<evidence type="ECO:0000256" key="5">
    <source>
        <dbReference type="ARBA" id="ARBA00022553"/>
    </source>
</evidence>
<dbReference type="SMART" id="SM00387">
    <property type="entry name" value="HATPase_c"/>
    <property type="match status" value="1"/>
</dbReference>
<dbReference type="RefSeq" id="WP_005411221.1">
    <property type="nucleotide sequence ID" value="NZ_CP133414.1"/>
</dbReference>
<dbReference type="SUPFAM" id="SSF47384">
    <property type="entry name" value="Homodimeric domain of signal transducing histidine kinase"/>
    <property type="match status" value="1"/>
</dbReference>
<keyword evidence="10" id="KW-0812">Transmembrane</keyword>
<dbReference type="GO" id="GO:0005886">
    <property type="term" value="C:plasma membrane"/>
    <property type="evidence" value="ECO:0007669"/>
    <property type="project" value="UniProtKB-SubCell"/>
</dbReference>
<sequence>MLALASLLLATLVSVAVVGWMPRPAPPPMRLDQAVQVLRGEQAAAPLGLHLATQDAPPKGSASDWLTQLAALQMGLPAKEVRLVWSGQGKAPDVQVIEGGEVLDGTARVGVLKAQAALLTAMQWPPFELGVRQADGRWRVVGSDHSDLAAWRRQVILALLGGAVLLAPLAAWASIRLGRPLRRLADASARVDLQADTPLPDDGPREVQMLAAAIGTGRERLRAQAQDMTHMLAAVAHDLRTPLTGLRLRAEFAPTPQAARMVADIERMDTMIEQVLDYARGELQPLQMRPLDLAALLEECVQAALLRGVEISIQGPDSLPWHGDALLLRRAFDNLIDNADRYAGAMELRLTVVERGVQLEVMDRGPGIAEGDRVRLLQPFQRSERSRSRTTGGAGLGLAVAANVARRHAGELQLLHREGGGLVACLLLGKFT</sequence>
<dbReference type="InterPro" id="IPR003661">
    <property type="entry name" value="HisK_dim/P_dom"/>
</dbReference>
<evidence type="ECO:0000313" key="13">
    <source>
        <dbReference type="EMBL" id="EKZ1927264.1"/>
    </source>
</evidence>
<evidence type="ECO:0000256" key="9">
    <source>
        <dbReference type="ARBA" id="ARBA00022840"/>
    </source>
</evidence>
<dbReference type="SUPFAM" id="SSF55874">
    <property type="entry name" value="ATPase domain of HSP90 chaperone/DNA topoisomerase II/histidine kinase"/>
    <property type="match status" value="1"/>
</dbReference>
<dbReference type="Gene3D" id="1.10.287.130">
    <property type="match status" value="1"/>
</dbReference>
<keyword evidence="10" id="KW-1133">Transmembrane helix</keyword>
<dbReference type="CDD" id="cd00082">
    <property type="entry name" value="HisKA"/>
    <property type="match status" value="1"/>
</dbReference>
<comment type="caution">
    <text evidence="13">The sequence shown here is derived from an EMBL/GenBank/DDBJ whole genome shotgun (WGS) entry which is preliminary data.</text>
</comment>
<evidence type="ECO:0000256" key="3">
    <source>
        <dbReference type="ARBA" id="ARBA00012438"/>
    </source>
</evidence>
<dbReference type="PROSITE" id="PS50109">
    <property type="entry name" value="HIS_KIN"/>
    <property type="match status" value="1"/>
</dbReference>
<dbReference type="Proteomes" id="UP001225498">
    <property type="component" value="Unassembled WGS sequence"/>
</dbReference>
<dbReference type="Pfam" id="PF02518">
    <property type="entry name" value="HATPase_c"/>
    <property type="match status" value="1"/>
</dbReference>
<dbReference type="PRINTS" id="PR00344">
    <property type="entry name" value="BCTRLSENSOR"/>
</dbReference>
<evidence type="ECO:0000256" key="1">
    <source>
        <dbReference type="ARBA" id="ARBA00000085"/>
    </source>
</evidence>
<evidence type="ECO:0000256" key="6">
    <source>
        <dbReference type="ARBA" id="ARBA00022679"/>
    </source>
</evidence>
<comment type="subcellular location">
    <subcellularLocation>
        <location evidence="2">Cell membrane</location>
        <topology evidence="2">Multi-pass membrane protein</topology>
    </subcellularLocation>
</comment>
<comment type="catalytic activity">
    <reaction evidence="1">
        <text>ATP + protein L-histidine = ADP + protein N-phospho-L-histidine.</text>
        <dbReference type="EC" id="2.7.13.3"/>
    </reaction>
</comment>
<evidence type="ECO:0000256" key="10">
    <source>
        <dbReference type="SAM" id="Phobius"/>
    </source>
</evidence>
<dbReference type="CDD" id="cd00075">
    <property type="entry name" value="HATPase"/>
    <property type="match status" value="1"/>
</dbReference>
<dbReference type="PANTHER" id="PTHR44936:SF10">
    <property type="entry name" value="SENSOR PROTEIN RSTB"/>
    <property type="match status" value="1"/>
</dbReference>
<evidence type="ECO:0000259" key="12">
    <source>
        <dbReference type="PROSITE" id="PS50885"/>
    </source>
</evidence>
<dbReference type="Gene3D" id="6.10.340.10">
    <property type="match status" value="1"/>
</dbReference>
<dbReference type="InterPro" id="IPR036097">
    <property type="entry name" value="HisK_dim/P_sf"/>
</dbReference>
<dbReference type="InterPro" id="IPR003660">
    <property type="entry name" value="HAMP_dom"/>
</dbReference>
<dbReference type="EC" id="2.7.13.3" evidence="3"/>
<feature type="domain" description="Histidine kinase" evidence="11">
    <location>
        <begin position="234"/>
        <end position="432"/>
    </location>
</feature>
<keyword evidence="10" id="KW-0472">Membrane</keyword>
<keyword evidence="9" id="KW-0067">ATP-binding</keyword>
<name>A0AAI9CKV3_STEMA</name>
<keyword evidence="5" id="KW-0597">Phosphoprotein</keyword>
<dbReference type="PANTHER" id="PTHR44936">
    <property type="entry name" value="SENSOR PROTEIN CREC"/>
    <property type="match status" value="1"/>
</dbReference>
<keyword evidence="6" id="KW-0808">Transferase</keyword>
<dbReference type="InterPro" id="IPR005467">
    <property type="entry name" value="His_kinase_dom"/>
</dbReference>
<dbReference type="SMART" id="SM00388">
    <property type="entry name" value="HisKA"/>
    <property type="match status" value="1"/>
</dbReference>
<dbReference type="InterPro" id="IPR036890">
    <property type="entry name" value="HATPase_C_sf"/>
</dbReference>
<dbReference type="GO" id="GO:0005524">
    <property type="term" value="F:ATP binding"/>
    <property type="evidence" value="ECO:0007669"/>
    <property type="project" value="UniProtKB-KW"/>
</dbReference>
<dbReference type="EMBL" id="ABLTIR010000045">
    <property type="protein sequence ID" value="EKZ1927264.1"/>
    <property type="molecule type" value="Genomic_DNA"/>
</dbReference>